<keyword evidence="1" id="KW-0645">Protease</keyword>
<accession>A0AAD3NHY2</accession>
<dbReference type="Proteomes" id="UP001279410">
    <property type="component" value="Unassembled WGS sequence"/>
</dbReference>
<dbReference type="EMBL" id="BRZM01001226">
    <property type="protein sequence ID" value="GLD72790.1"/>
    <property type="molecule type" value="Genomic_DNA"/>
</dbReference>
<keyword evidence="2" id="KW-1185">Reference proteome</keyword>
<comment type="caution">
    <text evidence="1">The sequence shown here is derived from an EMBL/GenBank/DDBJ whole genome shotgun (WGS) entry which is preliminary data.</text>
</comment>
<feature type="non-terminal residue" evidence="1">
    <location>
        <position position="1"/>
    </location>
</feature>
<gene>
    <name evidence="1" type="ORF">AKAME5_002411500</name>
</gene>
<protein>
    <submittedName>
        <fullName evidence="1">Serine protease HTRA3-like protein</fullName>
    </submittedName>
</protein>
<organism evidence="1 2">
    <name type="scientific">Lates japonicus</name>
    <name type="common">Japanese lates</name>
    <dbReference type="NCBI Taxonomy" id="270547"/>
    <lineage>
        <taxon>Eukaryota</taxon>
        <taxon>Metazoa</taxon>
        <taxon>Chordata</taxon>
        <taxon>Craniata</taxon>
        <taxon>Vertebrata</taxon>
        <taxon>Euteleostomi</taxon>
        <taxon>Actinopterygii</taxon>
        <taxon>Neopterygii</taxon>
        <taxon>Teleostei</taxon>
        <taxon>Neoteleostei</taxon>
        <taxon>Acanthomorphata</taxon>
        <taxon>Carangaria</taxon>
        <taxon>Carangaria incertae sedis</taxon>
        <taxon>Centropomidae</taxon>
        <taxon>Lates</taxon>
    </lineage>
</organism>
<dbReference type="GO" id="GO:0008233">
    <property type="term" value="F:peptidase activity"/>
    <property type="evidence" value="ECO:0007669"/>
    <property type="project" value="UniProtKB-KW"/>
</dbReference>
<name>A0AAD3NHY2_LATJO</name>
<proteinExistence type="predicted"/>
<dbReference type="GO" id="GO:0006508">
    <property type="term" value="P:proteolysis"/>
    <property type="evidence" value="ECO:0007669"/>
    <property type="project" value="UniProtKB-KW"/>
</dbReference>
<reference evidence="1" key="1">
    <citation type="submission" date="2022-08" db="EMBL/GenBank/DDBJ databases">
        <title>Genome sequencing of akame (Lates japonicus).</title>
        <authorList>
            <person name="Hashiguchi Y."/>
            <person name="Takahashi H."/>
        </authorList>
    </citation>
    <scope>NUCLEOTIDE SEQUENCE</scope>
    <source>
        <strain evidence="1">Kochi</strain>
    </source>
</reference>
<dbReference type="AlphaFoldDB" id="A0AAD3NHY2"/>
<evidence type="ECO:0000313" key="1">
    <source>
        <dbReference type="EMBL" id="GLD72790.1"/>
    </source>
</evidence>
<evidence type="ECO:0000313" key="2">
    <source>
        <dbReference type="Proteomes" id="UP001279410"/>
    </source>
</evidence>
<keyword evidence="1" id="KW-0378">Hydrolase</keyword>
<sequence>MQLLLPQRRFFARLPEPRAPAHSKLPVRRELCPSPSCPGDTSQTGNCCLRVWDCAEGDPAAAKTTLPSVGWLECRLLMGRHQAPGARWFFSGPSQQSSGGKFNFIADEVGEIAPLLSTLSCSGKKACIHPVFGRHMRLSSGSGFAVTHRCIVTQRLAWITTAATVTGRPQLRVQLND</sequence>